<evidence type="ECO:0000256" key="1">
    <source>
        <dbReference type="SAM" id="MobiDB-lite"/>
    </source>
</evidence>
<proteinExistence type="predicted"/>
<dbReference type="Proteomes" id="UP000218231">
    <property type="component" value="Unassembled WGS sequence"/>
</dbReference>
<reference evidence="2 3" key="1">
    <citation type="journal article" date="2017" name="Curr. Biol.">
        <title>Genome architecture and evolution of a unichromosomal asexual nematode.</title>
        <authorList>
            <person name="Fradin H."/>
            <person name="Zegar C."/>
            <person name="Gutwein M."/>
            <person name="Lucas J."/>
            <person name="Kovtun M."/>
            <person name="Corcoran D."/>
            <person name="Baugh L.R."/>
            <person name="Kiontke K."/>
            <person name="Gunsalus K."/>
            <person name="Fitch D.H."/>
            <person name="Piano F."/>
        </authorList>
    </citation>
    <scope>NUCLEOTIDE SEQUENCE [LARGE SCALE GENOMIC DNA]</scope>
    <source>
        <strain evidence="2">PF1309</strain>
    </source>
</reference>
<sequence>MRSFSALSAQAGKNEEQQAMDGHGLSRRVVDDIVSHHRNATVAQQPLAISPQQQINDMNTTQQAQVHEMLKLLSMQALSGQTANGGYNQLLLAMLQMQPNAAAQHIQAALLHAQAVQQHMLQQQLAAAIVSQQSVCQQQNLPTPIVSQVQAPAPAPAQPRPAQFQAGSISASPAVSELSELSPRSPANSINRPQSPPFKDPQNLADPSMMRLLNLNQLSEKEQMAVTVLAGLPACPYYYGGNSK</sequence>
<dbReference type="EMBL" id="LIAE01006521">
    <property type="protein sequence ID" value="PAV88368.1"/>
    <property type="molecule type" value="Genomic_DNA"/>
</dbReference>
<comment type="caution">
    <text evidence="2">The sequence shown here is derived from an EMBL/GenBank/DDBJ whole genome shotgun (WGS) entry which is preliminary data.</text>
</comment>
<organism evidence="2 3">
    <name type="scientific">Diploscapter pachys</name>
    <dbReference type="NCBI Taxonomy" id="2018661"/>
    <lineage>
        <taxon>Eukaryota</taxon>
        <taxon>Metazoa</taxon>
        <taxon>Ecdysozoa</taxon>
        <taxon>Nematoda</taxon>
        <taxon>Chromadorea</taxon>
        <taxon>Rhabditida</taxon>
        <taxon>Rhabditina</taxon>
        <taxon>Rhabditomorpha</taxon>
        <taxon>Rhabditoidea</taxon>
        <taxon>Rhabditidae</taxon>
        <taxon>Diploscapter</taxon>
    </lineage>
</organism>
<keyword evidence="3" id="KW-1185">Reference proteome</keyword>
<accession>A0A2A2LQE2</accession>
<dbReference type="AlphaFoldDB" id="A0A2A2LQE2"/>
<gene>
    <name evidence="2" type="ORF">WR25_07599</name>
</gene>
<evidence type="ECO:0000313" key="3">
    <source>
        <dbReference type="Proteomes" id="UP000218231"/>
    </source>
</evidence>
<dbReference type="OrthoDB" id="21495at2759"/>
<evidence type="ECO:0000313" key="2">
    <source>
        <dbReference type="EMBL" id="PAV88368.1"/>
    </source>
</evidence>
<protein>
    <submittedName>
        <fullName evidence="2">Uncharacterized protein</fullName>
    </submittedName>
</protein>
<feature type="region of interest" description="Disordered" evidence="1">
    <location>
        <begin position="1"/>
        <end position="23"/>
    </location>
</feature>
<feature type="region of interest" description="Disordered" evidence="1">
    <location>
        <begin position="149"/>
        <end position="205"/>
    </location>
</feature>
<name>A0A2A2LQE2_9BILA</name>